<dbReference type="AlphaFoldDB" id="A0AAD3XCP2"/>
<keyword evidence="2" id="KW-0521">NADP</keyword>
<evidence type="ECO:0000313" key="4">
    <source>
        <dbReference type="EMBL" id="GMH01138.1"/>
    </source>
</evidence>
<evidence type="ECO:0000256" key="1">
    <source>
        <dbReference type="ARBA" id="ARBA00006484"/>
    </source>
</evidence>
<evidence type="ECO:0000256" key="2">
    <source>
        <dbReference type="ARBA" id="ARBA00022857"/>
    </source>
</evidence>
<dbReference type="Gene3D" id="3.40.50.720">
    <property type="entry name" value="NAD(P)-binding Rossmann-like Domain"/>
    <property type="match status" value="1"/>
</dbReference>
<name>A0AAD3XCP2_NEPGR</name>
<organism evidence="4 5">
    <name type="scientific">Nepenthes gracilis</name>
    <name type="common">Slender pitcher plant</name>
    <dbReference type="NCBI Taxonomy" id="150966"/>
    <lineage>
        <taxon>Eukaryota</taxon>
        <taxon>Viridiplantae</taxon>
        <taxon>Streptophyta</taxon>
        <taxon>Embryophyta</taxon>
        <taxon>Tracheophyta</taxon>
        <taxon>Spermatophyta</taxon>
        <taxon>Magnoliopsida</taxon>
        <taxon>eudicotyledons</taxon>
        <taxon>Gunneridae</taxon>
        <taxon>Pentapetalae</taxon>
        <taxon>Caryophyllales</taxon>
        <taxon>Nepenthaceae</taxon>
        <taxon>Nepenthes</taxon>
    </lineage>
</organism>
<proteinExistence type="inferred from homology"/>
<accession>A0AAD3XCP2</accession>
<keyword evidence="5" id="KW-1185">Reference proteome</keyword>
<dbReference type="GO" id="GO:0005829">
    <property type="term" value="C:cytosol"/>
    <property type="evidence" value="ECO:0007669"/>
    <property type="project" value="TreeGrafter"/>
</dbReference>
<dbReference type="GO" id="GO:0016491">
    <property type="term" value="F:oxidoreductase activity"/>
    <property type="evidence" value="ECO:0007669"/>
    <property type="project" value="UniProtKB-KW"/>
</dbReference>
<comment type="similarity">
    <text evidence="1">Belongs to the short-chain dehydrogenases/reductases (SDR) family.</text>
</comment>
<dbReference type="SUPFAM" id="SSF51735">
    <property type="entry name" value="NAD(P)-binding Rossmann-fold domains"/>
    <property type="match status" value="1"/>
</dbReference>
<dbReference type="PANTHER" id="PTHR43391">
    <property type="entry name" value="RETINOL DEHYDROGENASE-RELATED"/>
    <property type="match status" value="1"/>
</dbReference>
<gene>
    <name evidence="4" type="ORF">Nepgr_002977</name>
</gene>
<comment type="caution">
    <text evidence="4">The sequence shown here is derived from an EMBL/GenBank/DDBJ whole genome shotgun (WGS) entry which is preliminary data.</text>
</comment>
<dbReference type="PANTHER" id="PTHR43391:SF89">
    <property type="entry name" value="11-BETA-HYDROXYSTEROID DEHYDROGENASE 1A-RELATED"/>
    <property type="match status" value="1"/>
</dbReference>
<protein>
    <submittedName>
        <fullName evidence="4">Uncharacterized protein</fullName>
    </submittedName>
</protein>
<dbReference type="InterPro" id="IPR036291">
    <property type="entry name" value="NAD(P)-bd_dom_sf"/>
</dbReference>
<evidence type="ECO:0000313" key="5">
    <source>
        <dbReference type="Proteomes" id="UP001279734"/>
    </source>
</evidence>
<dbReference type="Proteomes" id="UP001279734">
    <property type="component" value="Unassembled WGS sequence"/>
</dbReference>
<evidence type="ECO:0000256" key="3">
    <source>
        <dbReference type="ARBA" id="ARBA00023002"/>
    </source>
</evidence>
<dbReference type="EMBL" id="BSYO01000002">
    <property type="protein sequence ID" value="GMH01138.1"/>
    <property type="molecule type" value="Genomic_DNA"/>
</dbReference>
<keyword evidence="3" id="KW-0560">Oxidoreductase</keyword>
<sequence>MDVQGEELAQLLLLAGGHAFKWWSRRPRVMAVRTVLSPLQTLPSRRNEINFWGSIYSTDFAVPHLRNGGGKMIVITSAAGWLSAPSLSFYAKKDIPTVSCLSLTRFNLHHFIWLAFFLYFHGFKQARQQP</sequence>
<reference evidence="4" key="1">
    <citation type="submission" date="2023-05" db="EMBL/GenBank/DDBJ databases">
        <title>Nepenthes gracilis genome sequencing.</title>
        <authorList>
            <person name="Fukushima K."/>
        </authorList>
    </citation>
    <scope>NUCLEOTIDE SEQUENCE</scope>
    <source>
        <strain evidence="4">SING2019-196</strain>
    </source>
</reference>